<evidence type="ECO:0000313" key="1">
    <source>
        <dbReference type="EMBL" id="RCH98264.1"/>
    </source>
</evidence>
<dbReference type="EMBL" id="PJQM01002087">
    <property type="protein sequence ID" value="RCH98264.1"/>
    <property type="molecule type" value="Genomic_DNA"/>
</dbReference>
<evidence type="ECO:0000313" key="2">
    <source>
        <dbReference type="Proteomes" id="UP000253551"/>
    </source>
</evidence>
<reference evidence="1 2" key="1">
    <citation type="journal article" date="2018" name="G3 (Bethesda)">
        <title>Phylogenetic and Phylogenomic Definition of Rhizopus Species.</title>
        <authorList>
            <person name="Gryganskyi A.P."/>
            <person name="Golan J."/>
            <person name="Dolatabadi S."/>
            <person name="Mondo S."/>
            <person name="Robb S."/>
            <person name="Idnurm A."/>
            <person name="Muszewska A."/>
            <person name="Steczkiewicz K."/>
            <person name="Masonjones S."/>
            <person name="Liao H.L."/>
            <person name="Gajdeczka M.T."/>
            <person name="Anike F."/>
            <person name="Vuek A."/>
            <person name="Anishchenko I.M."/>
            <person name="Voigt K."/>
            <person name="de Hoog G.S."/>
            <person name="Smith M.E."/>
            <person name="Heitman J."/>
            <person name="Vilgalys R."/>
            <person name="Stajich J.E."/>
        </authorList>
    </citation>
    <scope>NUCLEOTIDE SEQUENCE [LARGE SCALE GENOMIC DNA]</scope>
    <source>
        <strain evidence="1 2">LSU 92-RS-03</strain>
    </source>
</reference>
<accession>A0A367K7S6</accession>
<comment type="caution">
    <text evidence="1">The sequence shown here is derived from an EMBL/GenBank/DDBJ whole genome shotgun (WGS) entry which is preliminary data.</text>
</comment>
<name>A0A367K7S6_RHIST</name>
<keyword evidence="2" id="KW-1185">Reference proteome</keyword>
<evidence type="ECO:0008006" key="3">
    <source>
        <dbReference type="Google" id="ProtNLM"/>
    </source>
</evidence>
<proteinExistence type="predicted"/>
<dbReference type="Proteomes" id="UP000253551">
    <property type="component" value="Unassembled WGS sequence"/>
</dbReference>
<sequence length="115" mass="13281">MLYTVTNTSSSDRKPSPVIQEIWTQNRDEVYMEGMNSINPPEAGYKKITPAWEKLTDIVNKEDPSAAAFSVKSIKSRYHTLIKDFDRRDKKTRGQSGTNEPYTKLDQLIYEYKGK</sequence>
<dbReference type="AlphaFoldDB" id="A0A367K7S6"/>
<protein>
    <recommendedName>
        <fullName evidence="3">MADF domain-containing protein</fullName>
    </recommendedName>
</protein>
<gene>
    <name evidence="1" type="ORF">CU098_003038</name>
</gene>
<organism evidence="1 2">
    <name type="scientific">Rhizopus stolonifer</name>
    <name type="common">Rhizopus nigricans</name>
    <dbReference type="NCBI Taxonomy" id="4846"/>
    <lineage>
        <taxon>Eukaryota</taxon>
        <taxon>Fungi</taxon>
        <taxon>Fungi incertae sedis</taxon>
        <taxon>Mucoromycota</taxon>
        <taxon>Mucoromycotina</taxon>
        <taxon>Mucoromycetes</taxon>
        <taxon>Mucorales</taxon>
        <taxon>Mucorineae</taxon>
        <taxon>Rhizopodaceae</taxon>
        <taxon>Rhizopus</taxon>
    </lineage>
</organism>
<feature type="non-terminal residue" evidence="1">
    <location>
        <position position="115"/>
    </location>
</feature>